<feature type="signal peptide" evidence="1">
    <location>
        <begin position="1"/>
        <end position="23"/>
    </location>
</feature>
<evidence type="ECO:0000256" key="1">
    <source>
        <dbReference type="SAM" id="SignalP"/>
    </source>
</evidence>
<dbReference type="Gene3D" id="3.40.190.10">
    <property type="entry name" value="Periplasmic binding protein-like II"/>
    <property type="match status" value="2"/>
</dbReference>
<sequence>MNKVMQVMFWASLLMSGVPQVRASEFTVYASPLGEYMIKVGPSLDESTGLMMEIAAAAFRQAGLQVKVAPSMPWARAQVEAMHQPGAILVLLAKTPAREDQWRWLSMMYTDKIYGITIREKAVFSSFDEIKTKKPRVAVKIGTASESILKSMGVAVDSTPDEHRNLLKLFYDRVDVVLLQGMVLYPAVQAMLKERYADNLHLRIKDLRRTQIMDVPLWIVTSRKTPEIEARRLQEALERFKQSPEYRAIVRKYEARLTSIGQ</sequence>
<dbReference type="OrthoDB" id="8594082at2"/>
<dbReference type="STRING" id="83765.SAMN05660284_02693"/>
<dbReference type="AlphaFoldDB" id="A0A1I5DLR4"/>
<accession>A0A1I5DLR4</accession>
<feature type="chain" id="PRO_5017379864" evidence="1">
    <location>
        <begin position="24"/>
        <end position="262"/>
    </location>
</feature>
<dbReference type="RefSeq" id="WP_143086071.1">
    <property type="nucleotide sequence ID" value="NZ_FOVE01000026.1"/>
</dbReference>
<dbReference type="Proteomes" id="UP000242869">
    <property type="component" value="Unassembled WGS sequence"/>
</dbReference>
<evidence type="ECO:0000313" key="3">
    <source>
        <dbReference type="Proteomes" id="UP000242869"/>
    </source>
</evidence>
<reference evidence="3" key="1">
    <citation type="submission" date="2016-10" db="EMBL/GenBank/DDBJ databases">
        <authorList>
            <person name="Varghese N."/>
            <person name="Submissions S."/>
        </authorList>
    </citation>
    <scope>NUCLEOTIDE SEQUENCE [LARGE SCALE GENOMIC DNA]</scope>
    <source>
        <strain evidence="3">DSM 6150</strain>
    </source>
</reference>
<keyword evidence="1" id="KW-0732">Signal</keyword>
<protein>
    <submittedName>
        <fullName evidence="2">Extracellular solute-binding protein, family 3</fullName>
    </submittedName>
</protein>
<organism evidence="2 3">
    <name type="scientific">Formivibrio citricus</name>
    <dbReference type="NCBI Taxonomy" id="83765"/>
    <lineage>
        <taxon>Bacteria</taxon>
        <taxon>Pseudomonadati</taxon>
        <taxon>Pseudomonadota</taxon>
        <taxon>Betaproteobacteria</taxon>
        <taxon>Neisseriales</taxon>
        <taxon>Chitinibacteraceae</taxon>
        <taxon>Formivibrio</taxon>
    </lineage>
</organism>
<evidence type="ECO:0000313" key="2">
    <source>
        <dbReference type="EMBL" id="SFO00067.1"/>
    </source>
</evidence>
<keyword evidence="3" id="KW-1185">Reference proteome</keyword>
<gene>
    <name evidence="2" type="ORF">SAMN05660284_02693</name>
</gene>
<proteinExistence type="predicted"/>
<dbReference type="PANTHER" id="PTHR38834">
    <property type="entry name" value="PERIPLASMIC SUBSTRATE BINDING PROTEIN FAMILY 3"/>
    <property type="match status" value="1"/>
</dbReference>
<name>A0A1I5DLR4_9NEIS</name>
<dbReference type="SUPFAM" id="SSF53850">
    <property type="entry name" value="Periplasmic binding protein-like II"/>
    <property type="match status" value="1"/>
</dbReference>
<dbReference type="PANTHER" id="PTHR38834:SF3">
    <property type="entry name" value="SOLUTE-BINDING PROTEIN FAMILY 3_N-TERMINAL DOMAIN-CONTAINING PROTEIN"/>
    <property type="match status" value="1"/>
</dbReference>
<dbReference type="EMBL" id="FOVE01000026">
    <property type="protein sequence ID" value="SFO00067.1"/>
    <property type="molecule type" value="Genomic_DNA"/>
</dbReference>